<reference evidence="3" key="1">
    <citation type="submission" date="2025-08" db="UniProtKB">
        <authorList>
            <consortium name="RefSeq"/>
        </authorList>
    </citation>
    <scope>IDENTIFICATION</scope>
    <source>
        <tissue evidence="3">Fruit stalk</tissue>
    </source>
</reference>
<organism evidence="2 3">
    <name type="scientific">Durio zibethinus</name>
    <name type="common">Durian</name>
    <dbReference type="NCBI Taxonomy" id="66656"/>
    <lineage>
        <taxon>Eukaryota</taxon>
        <taxon>Viridiplantae</taxon>
        <taxon>Streptophyta</taxon>
        <taxon>Embryophyta</taxon>
        <taxon>Tracheophyta</taxon>
        <taxon>Spermatophyta</taxon>
        <taxon>Magnoliopsida</taxon>
        <taxon>eudicotyledons</taxon>
        <taxon>Gunneridae</taxon>
        <taxon>Pentapetalae</taxon>
        <taxon>rosids</taxon>
        <taxon>malvids</taxon>
        <taxon>Malvales</taxon>
        <taxon>Malvaceae</taxon>
        <taxon>Helicteroideae</taxon>
        <taxon>Durio</taxon>
    </lineage>
</organism>
<dbReference type="RefSeq" id="XP_022715865.1">
    <property type="nucleotide sequence ID" value="XM_022860130.1"/>
</dbReference>
<dbReference type="KEGG" id="dzi:111275041"/>
<evidence type="ECO:0000313" key="2">
    <source>
        <dbReference type="Proteomes" id="UP000515121"/>
    </source>
</evidence>
<name>A0A6P5WIB2_DURZI</name>
<dbReference type="Proteomes" id="UP000515121">
    <property type="component" value="Unplaced"/>
</dbReference>
<sequence length="151" mass="17153">MEKKRGKKQVLGRCRNSAGNIVCKRFCNCQGCLSFQYDHIVPFSKVVFFFFLFFISYLVLSCKTLVFRCHATLNGFQMPSLAVTDNRIFAKSARPLFLSISELAIIEMAVYGDVIRPGNHCRCRTVAEMLGQYKSKDNLAACKLPFDKESV</sequence>
<accession>A0A6P5WIB2</accession>
<evidence type="ECO:0000313" key="3">
    <source>
        <dbReference type="RefSeq" id="XP_022715865.1"/>
    </source>
</evidence>
<keyword evidence="1" id="KW-0812">Transmembrane</keyword>
<dbReference type="OrthoDB" id="1883054at2759"/>
<gene>
    <name evidence="3" type="primary">LOC111275041</name>
</gene>
<dbReference type="AlphaFoldDB" id="A0A6P5WIB2"/>
<proteinExistence type="predicted"/>
<feature type="transmembrane region" description="Helical" evidence="1">
    <location>
        <begin position="40"/>
        <end position="60"/>
    </location>
</feature>
<evidence type="ECO:0000256" key="1">
    <source>
        <dbReference type="SAM" id="Phobius"/>
    </source>
</evidence>
<dbReference type="GeneID" id="111275041"/>
<keyword evidence="1" id="KW-1133">Transmembrane helix</keyword>
<keyword evidence="1" id="KW-0472">Membrane</keyword>
<protein>
    <submittedName>
        <fullName evidence="3">Uncharacterized protein LOC111275041</fullName>
    </submittedName>
</protein>
<keyword evidence="2" id="KW-1185">Reference proteome</keyword>